<dbReference type="PRINTS" id="PR01217">
    <property type="entry name" value="PRICHEXTENSN"/>
</dbReference>
<name>A0A2I0JYE3_PUNGR</name>
<proteinExistence type="predicted"/>
<feature type="coiled-coil region" evidence="1">
    <location>
        <begin position="79"/>
        <end position="137"/>
    </location>
</feature>
<reference evidence="3 4" key="1">
    <citation type="submission" date="2017-11" db="EMBL/GenBank/DDBJ databases">
        <title>De-novo sequencing of pomegranate (Punica granatum L.) genome.</title>
        <authorList>
            <person name="Akparov Z."/>
            <person name="Amiraslanov A."/>
            <person name="Hajiyeva S."/>
            <person name="Abbasov M."/>
            <person name="Kaur K."/>
            <person name="Hamwieh A."/>
            <person name="Solovyev V."/>
            <person name="Salamov A."/>
            <person name="Braich B."/>
            <person name="Kosarev P."/>
            <person name="Mahmoud A."/>
            <person name="Hajiyev E."/>
            <person name="Babayeva S."/>
            <person name="Izzatullayeva V."/>
            <person name="Mammadov A."/>
            <person name="Mammadov A."/>
            <person name="Sharifova S."/>
            <person name="Ojaghi J."/>
            <person name="Eynullazada K."/>
            <person name="Bayramov B."/>
            <person name="Abdulazimova A."/>
            <person name="Shahmuradov I."/>
        </authorList>
    </citation>
    <scope>NUCLEOTIDE SEQUENCE [LARGE SCALE GENOMIC DNA]</scope>
    <source>
        <strain evidence="4">cv. AG2017</strain>
        <tissue evidence="3">Leaf</tissue>
    </source>
</reference>
<evidence type="ECO:0000313" key="4">
    <source>
        <dbReference type="Proteomes" id="UP000233551"/>
    </source>
</evidence>
<feature type="region of interest" description="Disordered" evidence="2">
    <location>
        <begin position="50"/>
        <end position="74"/>
    </location>
</feature>
<comment type="caution">
    <text evidence="3">The sequence shown here is derived from an EMBL/GenBank/DDBJ whole genome shotgun (WGS) entry which is preliminary data.</text>
</comment>
<organism evidence="3 4">
    <name type="scientific">Punica granatum</name>
    <name type="common">Pomegranate</name>
    <dbReference type="NCBI Taxonomy" id="22663"/>
    <lineage>
        <taxon>Eukaryota</taxon>
        <taxon>Viridiplantae</taxon>
        <taxon>Streptophyta</taxon>
        <taxon>Embryophyta</taxon>
        <taxon>Tracheophyta</taxon>
        <taxon>Spermatophyta</taxon>
        <taxon>Magnoliopsida</taxon>
        <taxon>eudicotyledons</taxon>
        <taxon>Gunneridae</taxon>
        <taxon>Pentapetalae</taxon>
        <taxon>rosids</taxon>
        <taxon>malvids</taxon>
        <taxon>Myrtales</taxon>
        <taxon>Lythraceae</taxon>
        <taxon>Punica</taxon>
    </lineage>
</organism>
<protein>
    <recommendedName>
        <fullName evidence="5">Extensin-like</fullName>
    </recommendedName>
</protein>
<evidence type="ECO:0008006" key="5">
    <source>
        <dbReference type="Google" id="ProtNLM"/>
    </source>
</evidence>
<feature type="compositionally biased region" description="Low complexity" evidence="2">
    <location>
        <begin position="244"/>
        <end position="256"/>
    </location>
</feature>
<evidence type="ECO:0000313" key="3">
    <source>
        <dbReference type="EMBL" id="PKI61315.1"/>
    </source>
</evidence>
<dbReference type="EMBL" id="PGOL01001054">
    <property type="protein sequence ID" value="PKI61315.1"/>
    <property type="molecule type" value="Genomic_DNA"/>
</dbReference>
<feature type="compositionally biased region" description="Pro residues" evidence="2">
    <location>
        <begin position="152"/>
        <end position="174"/>
    </location>
</feature>
<feature type="compositionally biased region" description="Polar residues" evidence="2">
    <location>
        <begin position="50"/>
        <end position="70"/>
    </location>
</feature>
<gene>
    <name evidence="3" type="ORF">CRG98_018306</name>
</gene>
<feature type="region of interest" description="Disordered" evidence="2">
    <location>
        <begin position="241"/>
        <end position="293"/>
    </location>
</feature>
<sequence>MAPARFLQIREIHRQRDASTIQCLYFPENPTNEERALSATSAYVAQFYSQRPTSPQRSQTVPTPRATPTSAPEVESFTQAAMRAELHSIREERDRLRCELVDSRAEVADYRELQTELARARARIATLDREMARLSATMTEENRIDISEEVNPPVPAHSQPPPTHAPPPPTPSGVPPAYSGAPSTHLPPPTSSGAPLPRVSSASSTSEDHARMAALEGTINQLAASMTTNMAELFALLRGPNHASSSSTPPSGQGPTVDPTSWIPPTQVSENMDAPALPTTHTSTVHPFTSPFPPPPAPTAVPLPPAAFLSSDQVLFAPPPVSMPAPAVVYTVPPPMVFPASSVPAPAHLQAAKLPPYPSLQPHVSLPYQAPPPINITFLEPGTPTHAAQFASPTHFLPEVDAEQERRLKRMEETIQALQANETRPNASYGDCSLFPGMRLPSEVRIPEFKTYEGTTDPRHHLRHY</sequence>
<dbReference type="Proteomes" id="UP000233551">
    <property type="component" value="Unassembled WGS sequence"/>
</dbReference>
<feature type="region of interest" description="Disordered" evidence="2">
    <location>
        <begin position="150"/>
        <end position="209"/>
    </location>
</feature>
<dbReference type="AlphaFoldDB" id="A0A2I0JYE3"/>
<evidence type="ECO:0000256" key="2">
    <source>
        <dbReference type="SAM" id="MobiDB-lite"/>
    </source>
</evidence>
<keyword evidence="1" id="KW-0175">Coiled coil</keyword>
<evidence type="ECO:0000256" key="1">
    <source>
        <dbReference type="SAM" id="Coils"/>
    </source>
</evidence>
<keyword evidence="4" id="KW-1185">Reference proteome</keyword>
<accession>A0A2I0JYE3</accession>
<dbReference type="STRING" id="22663.A0A2I0JYE3"/>